<comment type="caution">
    <text evidence="1">The sequence shown here is derived from an EMBL/GenBank/DDBJ whole genome shotgun (WGS) entry which is preliminary data.</text>
</comment>
<reference evidence="1 2" key="1">
    <citation type="submission" date="2019-07" db="EMBL/GenBank/DDBJ databases">
        <title>Whole genome shotgun sequence of Nocardia ninae NBRC 108245.</title>
        <authorList>
            <person name="Hosoyama A."/>
            <person name="Uohara A."/>
            <person name="Ohji S."/>
            <person name="Ichikawa N."/>
        </authorList>
    </citation>
    <scope>NUCLEOTIDE SEQUENCE [LARGE SCALE GENOMIC DNA]</scope>
    <source>
        <strain evidence="1 2">NBRC 108245</strain>
    </source>
</reference>
<keyword evidence="2" id="KW-1185">Reference proteome</keyword>
<dbReference type="Proteomes" id="UP000321424">
    <property type="component" value="Unassembled WGS sequence"/>
</dbReference>
<protein>
    <submittedName>
        <fullName evidence="1">Uncharacterized protein</fullName>
    </submittedName>
</protein>
<evidence type="ECO:0000313" key="1">
    <source>
        <dbReference type="EMBL" id="GEM41606.1"/>
    </source>
</evidence>
<evidence type="ECO:0000313" key="2">
    <source>
        <dbReference type="Proteomes" id="UP000321424"/>
    </source>
</evidence>
<organism evidence="1 2">
    <name type="scientific">Nocardia ninae NBRC 108245</name>
    <dbReference type="NCBI Taxonomy" id="1210091"/>
    <lineage>
        <taxon>Bacteria</taxon>
        <taxon>Bacillati</taxon>
        <taxon>Actinomycetota</taxon>
        <taxon>Actinomycetes</taxon>
        <taxon>Mycobacteriales</taxon>
        <taxon>Nocardiaceae</taxon>
        <taxon>Nocardia</taxon>
    </lineage>
</organism>
<proteinExistence type="predicted"/>
<dbReference type="EMBL" id="BJXA01000054">
    <property type="protein sequence ID" value="GEM41606.1"/>
    <property type="molecule type" value="Genomic_DNA"/>
</dbReference>
<dbReference type="AlphaFoldDB" id="A0A511MNR5"/>
<gene>
    <name evidence="1" type="ORF">NN4_61250</name>
</gene>
<sequence>MRGGHRFGQIYVYALIGIDHDTDLGAVLAGLHEYLGNCLIDLGLMHQDAVGPE</sequence>
<name>A0A511MNR5_9NOCA</name>
<accession>A0A511MNR5</accession>